<dbReference type="EMBL" id="SZWE01000003">
    <property type="protein sequence ID" value="MRU17092.1"/>
    <property type="molecule type" value="Genomic_DNA"/>
</dbReference>
<comment type="cofactor">
    <cofactor evidence="1">
        <name>FAD</name>
        <dbReference type="ChEBI" id="CHEBI:57692"/>
    </cofactor>
</comment>
<evidence type="ECO:0000256" key="2">
    <source>
        <dbReference type="ARBA" id="ARBA00004924"/>
    </source>
</evidence>
<evidence type="ECO:0000256" key="7">
    <source>
        <dbReference type="ARBA" id="ARBA00023002"/>
    </source>
</evidence>
<name>A0A844CRA1_9RHOB</name>
<protein>
    <submittedName>
        <fullName evidence="8">L-lysine 6-monooxygenase</fullName>
    </submittedName>
</protein>
<keyword evidence="7" id="KW-0560">Oxidoreductase</keyword>
<comment type="similarity">
    <text evidence="3">Belongs to the lysine N(6)-hydroxylase/L-ornithine N(5)-oxygenase family.</text>
</comment>
<proteinExistence type="inferred from homology"/>
<organism evidence="8 9">
    <name type="scientific">Roseovarius bejariae</name>
    <dbReference type="NCBI Taxonomy" id="2576383"/>
    <lineage>
        <taxon>Bacteria</taxon>
        <taxon>Pseudomonadati</taxon>
        <taxon>Pseudomonadota</taxon>
        <taxon>Alphaproteobacteria</taxon>
        <taxon>Rhodobacterales</taxon>
        <taxon>Roseobacteraceae</taxon>
        <taxon>Roseovarius</taxon>
    </lineage>
</organism>
<dbReference type="GO" id="GO:0004497">
    <property type="term" value="F:monooxygenase activity"/>
    <property type="evidence" value="ECO:0007669"/>
    <property type="project" value="UniProtKB-KW"/>
</dbReference>
<dbReference type="Proteomes" id="UP000564704">
    <property type="component" value="Unassembled WGS sequence"/>
</dbReference>
<dbReference type="RefSeq" id="WP_154155194.1">
    <property type="nucleotide sequence ID" value="NZ_SZWE01000003.1"/>
</dbReference>
<evidence type="ECO:0000313" key="9">
    <source>
        <dbReference type="Proteomes" id="UP000564704"/>
    </source>
</evidence>
<evidence type="ECO:0000313" key="8">
    <source>
        <dbReference type="EMBL" id="MRU17092.1"/>
    </source>
</evidence>
<dbReference type="InterPro" id="IPR025700">
    <property type="entry name" value="Lys/Orn_oxygenase"/>
</dbReference>
<accession>A0A844CRA1</accession>
<keyword evidence="4" id="KW-0285">Flavoprotein</keyword>
<dbReference type="SUPFAM" id="SSF51905">
    <property type="entry name" value="FAD/NAD(P)-binding domain"/>
    <property type="match status" value="2"/>
</dbReference>
<comment type="pathway">
    <text evidence="2">Siderophore biosynthesis.</text>
</comment>
<keyword evidence="9" id="KW-1185">Reference proteome</keyword>
<dbReference type="OrthoDB" id="7527071at2"/>
<dbReference type="Pfam" id="PF13434">
    <property type="entry name" value="Lys_Orn_oxgnase"/>
    <property type="match status" value="1"/>
</dbReference>
<comment type="caution">
    <text evidence="8">The sequence shown here is derived from an EMBL/GenBank/DDBJ whole genome shotgun (WGS) entry which is preliminary data.</text>
</comment>
<sequence length="439" mass="47921">MTYTSVDLLGIGFGPAGISFAAAIEDHIEATGTSPVGSFRFLEAGSDCRWQGELLFRHADINHSALRDLVTPRNPRSFYSFANYLKKKGRLYSFGLTGRPVNRIEWSDYVAWAGELLAGNTSFGTAVTALTPSAEVDGKWTRIRARTSTGEEIEAGRLVLSTGARPNIPEIYRPHLGARVFHTGEFATRVNAIADPSTVRRVAVIGSGMSAGEIALDFRTRFPESDVHCVHRSHGFRLNDLSNFSSEVYSPAETDYVHGLPREARKAILAESWQTNYAGLDADGSSELYNTMYLDEVEGRPRIFMEKRTHVTAVDVEGQNVVLSLRDPHTGEGKSLSFDLVVIATGFRVDPMAGPLGDLAEHIELDADGMPVVSRAYKVATKPSMGAEIYLNGQCEHSHGISDAQSFSLLADRSGWILEDMMAPEIRAAPAVRQPAEVG</sequence>
<evidence type="ECO:0000256" key="5">
    <source>
        <dbReference type="ARBA" id="ARBA00022827"/>
    </source>
</evidence>
<evidence type="ECO:0000256" key="6">
    <source>
        <dbReference type="ARBA" id="ARBA00022857"/>
    </source>
</evidence>
<keyword evidence="6" id="KW-0521">NADP</keyword>
<dbReference type="PANTHER" id="PTHR42802">
    <property type="entry name" value="MONOOXYGENASE"/>
    <property type="match status" value="1"/>
</dbReference>
<dbReference type="PRINTS" id="PR00368">
    <property type="entry name" value="FADPNR"/>
</dbReference>
<evidence type="ECO:0000256" key="1">
    <source>
        <dbReference type="ARBA" id="ARBA00001974"/>
    </source>
</evidence>
<keyword evidence="5" id="KW-0274">FAD</keyword>
<dbReference type="AlphaFoldDB" id="A0A844CRA1"/>
<keyword evidence="8" id="KW-0503">Monooxygenase</keyword>
<gene>
    <name evidence="8" type="ORF">FDP25_16750</name>
</gene>
<reference evidence="8 9" key="1">
    <citation type="submission" date="2019-05" db="EMBL/GenBank/DDBJ databases">
        <title>Roseovarius bejariae sp. nov., a moderately halophylic bacterium isolated from a saline soil in Rambla Salada (Murcia).</title>
        <authorList>
            <person name="Castro D.J."/>
            <person name="Gomez-Altuve A."/>
            <person name="Reina J.C."/>
            <person name="Rodriguez M."/>
            <person name="Sampedro I."/>
            <person name="Llamas I."/>
            <person name="Martinez-Checa F."/>
        </authorList>
    </citation>
    <scope>NUCLEOTIDE SEQUENCE [LARGE SCALE GENOMIC DNA]</scope>
    <source>
        <strain evidence="8 9">A21</strain>
    </source>
</reference>
<evidence type="ECO:0000256" key="4">
    <source>
        <dbReference type="ARBA" id="ARBA00022630"/>
    </source>
</evidence>
<dbReference type="Gene3D" id="3.50.50.60">
    <property type="entry name" value="FAD/NAD(P)-binding domain"/>
    <property type="match status" value="1"/>
</dbReference>
<evidence type="ECO:0000256" key="3">
    <source>
        <dbReference type="ARBA" id="ARBA00007588"/>
    </source>
</evidence>
<dbReference type="InterPro" id="IPR036188">
    <property type="entry name" value="FAD/NAD-bd_sf"/>
</dbReference>
<dbReference type="PANTHER" id="PTHR42802:SF1">
    <property type="entry name" value="L-ORNITHINE N(5)-MONOOXYGENASE"/>
    <property type="match status" value="1"/>
</dbReference>